<keyword evidence="5" id="KW-1185">Reference proteome</keyword>
<accession>A0A6G9ALR6</accession>
<evidence type="ECO:0000256" key="1">
    <source>
        <dbReference type="SAM" id="Coils"/>
    </source>
</evidence>
<dbReference type="KEGG" id="spib:G8759_11920"/>
<evidence type="ECO:0000313" key="4">
    <source>
        <dbReference type="EMBL" id="QIP13284.1"/>
    </source>
</evidence>
<feature type="coiled-coil region" evidence="1">
    <location>
        <begin position="1464"/>
        <end position="1498"/>
    </location>
</feature>
<dbReference type="InterPro" id="IPR005135">
    <property type="entry name" value="Endo/exonuclease/phosphatase"/>
</dbReference>
<sequence length="1498" mass="154915">MSNIYRFFYSQFCLVVYCWLALVLPAAAQISITASGVPVTQTFDALPKSSTATFTQNTTIPGVYTEFAGTGTTITASDGSSATSALYSFGTGIANDRALGAIGSTTATTGNFVHGLRLKNNTGSTITSLQINYTGEQWRTSQAAAQTVSFSYLVSATPITSLSVNAALPVSYTAVPALDFTSPISGSSVAIGALNGNLAANRTTRTATLSGLSIPAGSEIMLRWYDPDQTGNDHGLAIDDIAVTATTTGPTPNQTLSVAPASITGLATFVGVTSAPGSYTITGRNLTGPVTLSVTAGIEISNDPIGSIYTPTISITPIAGNIDQAIKVRLTGATVGPVSATVTNTATTAAGTARTVVVVTGTVGDPNVPRTSIATVRSQRDGTSTLALPGGKIGGRVTVSSQFGGNLFYMQDVTGGISVFNSTTAIGGLAQLGDSIQVIGTVNTYQGARELDITSYTVVAGAPKIPTPRVISVSQLSSYEGQLVQVQNTTIGGTGATFASTTYSLSAVSGIGTLFIKAQSELNGASKPAGPITIVGIADRVTSGTATITELFPRILADVSGSSLADQACGGTGGSGLSTDQTFDIATWNIDFFGADAGSIACTTAPTSRAYPDQGPVDEDKQARNVKTILQRLNADIIVNEEVSDEARYAGVVRSLPGSYSYVCSDKFSYYFQNECDQAINSDGTVFGPTKFAQKVCVMYNTATVTPVLAESKPLLTSKYSYPSSNSWESGRLPYLFVADVTVNGQTRKIHVVGIHAKSGSAAADYSRRKQDIIDLKAELDQNYPKANLIMLGDFNDRITTSITTGQPSSYANFDQDATNYRIITKPLETTGCVTVNSSVVFIDHITIGNELVQAYISNSAAVLRPTTGIEGPYASTTSDHNPVLARFNLGTLQGPLTVRLTADPALVTTGTTTLSATTSGGTAPFSYSFTGPGTITLSGNTASVTSLTASGVKSFTVKVSDASSQTASAITSVTVTNGTGTVGLCDNLFMGTGAGFSNTTGCNNVALGPEALFLNLIGKNNVAVGDSAGYQNLASGNTFVGAKAGLNNTTGVRATFVGDSAGLSSNGLSNTFIGYKSGLNTTAGSFNTFLGTQAGLSNTTGSYNLFVGDNAGAGNTSGRENLFLGPSAGFTNTGGRFNTFIGLFSGYGNINGENNVFLGYHSGFNNLSGNFNLFMGTETGYTNTSGVYNTFVGNGAGYYNQTGSNNTLVGLNSGFKTTGSDNVMIGGAAGLENTLGSQNTFLGTGAGVNPANPALVNATAIGYGAEVSANNSVVLGKGANVGIGTSAPTTKLEIVSGSAGTAGLKLTNLPIGTTTTLRTTKFLTVDVAGNVVLGTIASGAREGETTTAAFWERNGQVLRSIDGNSVVIGTSLNKTPKGYKLFVEEGILTEKVKVAIKNTSEWSDYVFATDYRLKPLAEVAAYIRQYRHLPGIPSAAEVVEQGVDLGKMNAKLLEKIEELTLYSIQLEQSNQKQQQELQAVKEKQARLEQLLQELIKK</sequence>
<evidence type="ECO:0000313" key="5">
    <source>
        <dbReference type="Proteomes" id="UP000501802"/>
    </source>
</evidence>
<dbReference type="GO" id="GO:0003824">
    <property type="term" value="F:catalytic activity"/>
    <property type="evidence" value="ECO:0007669"/>
    <property type="project" value="InterPro"/>
</dbReference>
<feature type="chain" id="PRO_5026137773" description="Endonuclease/exonuclease/phosphatase domain-containing protein" evidence="2">
    <location>
        <begin position="29"/>
        <end position="1498"/>
    </location>
</feature>
<protein>
    <recommendedName>
        <fullName evidence="3">Endonuclease/exonuclease/phosphatase domain-containing protein</fullName>
    </recommendedName>
</protein>
<keyword evidence="1" id="KW-0175">Coiled coil</keyword>
<name>A0A6G9ALR6_9BACT</name>
<reference evidence="4 5" key="1">
    <citation type="submission" date="2020-03" db="EMBL/GenBank/DDBJ databases">
        <authorList>
            <person name="Kim M.K."/>
        </authorList>
    </citation>
    <scope>NUCLEOTIDE SEQUENCE [LARGE SCALE GENOMIC DNA]</scope>
    <source>
        <strain evidence="4 5">BT328</strain>
    </source>
</reference>
<gene>
    <name evidence="4" type="ORF">G8759_11920</name>
</gene>
<feature type="signal peptide" evidence="2">
    <location>
        <begin position="1"/>
        <end position="28"/>
    </location>
</feature>
<feature type="domain" description="Endonuclease/exonuclease/phosphatase" evidence="3">
    <location>
        <begin position="586"/>
        <end position="881"/>
    </location>
</feature>
<dbReference type="Pfam" id="PF03372">
    <property type="entry name" value="Exo_endo_phos"/>
    <property type="match status" value="1"/>
</dbReference>
<keyword evidence="2" id="KW-0732">Signal</keyword>
<organism evidence="4 5">
    <name type="scientific">Spirosoma aureum</name>
    <dbReference type="NCBI Taxonomy" id="2692134"/>
    <lineage>
        <taxon>Bacteria</taxon>
        <taxon>Pseudomonadati</taxon>
        <taxon>Bacteroidota</taxon>
        <taxon>Cytophagia</taxon>
        <taxon>Cytophagales</taxon>
        <taxon>Cytophagaceae</taxon>
        <taxon>Spirosoma</taxon>
    </lineage>
</organism>
<dbReference type="Proteomes" id="UP000501802">
    <property type="component" value="Chromosome"/>
</dbReference>
<evidence type="ECO:0000256" key="2">
    <source>
        <dbReference type="SAM" id="SignalP"/>
    </source>
</evidence>
<dbReference type="SUPFAM" id="SSF56219">
    <property type="entry name" value="DNase I-like"/>
    <property type="match status" value="1"/>
</dbReference>
<dbReference type="EMBL" id="CP050063">
    <property type="protein sequence ID" value="QIP13284.1"/>
    <property type="molecule type" value="Genomic_DNA"/>
</dbReference>
<proteinExistence type="predicted"/>
<dbReference type="Gene3D" id="3.60.10.10">
    <property type="entry name" value="Endonuclease/exonuclease/phosphatase"/>
    <property type="match status" value="1"/>
</dbReference>
<evidence type="ECO:0000259" key="3">
    <source>
        <dbReference type="Pfam" id="PF03372"/>
    </source>
</evidence>
<dbReference type="InterPro" id="IPR036691">
    <property type="entry name" value="Endo/exonu/phosph_ase_sf"/>
</dbReference>
<dbReference type="RefSeq" id="WP_167208201.1">
    <property type="nucleotide sequence ID" value="NZ_CP050063.1"/>
</dbReference>
<dbReference type="Gene3D" id="2.150.10.10">
    <property type="entry name" value="Serralysin-like metalloprotease, C-terminal"/>
    <property type="match status" value="1"/>
</dbReference>
<dbReference type="InterPro" id="IPR011049">
    <property type="entry name" value="Serralysin-like_metalloprot_C"/>
</dbReference>